<keyword evidence="8" id="KW-1185">Reference proteome</keyword>
<keyword evidence="2 5" id="KW-0547">Nucleotide-binding</keyword>
<feature type="binding site" evidence="5">
    <location>
        <position position="82"/>
    </location>
    <ligand>
        <name>ATP</name>
        <dbReference type="ChEBI" id="CHEBI:30616"/>
    </ligand>
</feature>
<keyword evidence="4 5" id="KW-0067">ATP-binding</keyword>
<dbReference type="Pfam" id="PF00069">
    <property type="entry name" value="Pkinase"/>
    <property type="match status" value="1"/>
</dbReference>
<dbReference type="PANTHER" id="PTHR43289:SF6">
    <property type="entry name" value="SERINE_THREONINE-PROTEIN KINASE NEKL-3"/>
    <property type="match status" value="1"/>
</dbReference>
<evidence type="ECO:0000256" key="1">
    <source>
        <dbReference type="ARBA" id="ARBA00022679"/>
    </source>
</evidence>
<evidence type="ECO:0000256" key="4">
    <source>
        <dbReference type="ARBA" id="ARBA00022840"/>
    </source>
</evidence>
<keyword evidence="1" id="KW-0808">Transferase</keyword>
<dbReference type="CDD" id="cd14014">
    <property type="entry name" value="STKc_PknB_like"/>
    <property type="match status" value="1"/>
</dbReference>
<dbReference type="PROSITE" id="PS00108">
    <property type="entry name" value="PROTEIN_KINASE_ST"/>
    <property type="match status" value="1"/>
</dbReference>
<name>A0ABS7U373_9BACT</name>
<dbReference type="SUPFAM" id="SSF56112">
    <property type="entry name" value="Protein kinase-like (PK-like)"/>
    <property type="match status" value="1"/>
</dbReference>
<dbReference type="RefSeq" id="WP_224196735.1">
    <property type="nucleotide sequence ID" value="NZ_JAIRAU010000054.1"/>
</dbReference>
<keyword evidence="3 7" id="KW-0418">Kinase</keyword>
<protein>
    <submittedName>
        <fullName evidence="7">Serine/threonine protein kinase</fullName>
    </submittedName>
</protein>
<dbReference type="InterPro" id="IPR017441">
    <property type="entry name" value="Protein_kinase_ATP_BS"/>
</dbReference>
<dbReference type="InterPro" id="IPR008271">
    <property type="entry name" value="Ser/Thr_kinase_AS"/>
</dbReference>
<keyword evidence="7" id="KW-0723">Serine/threonine-protein kinase</keyword>
<dbReference type="Gene3D" id="3.30.200.20">
    <property type="entry name" value="Phosphorylase Kinase, domain 1"/>
    <property type="match status" value="1"/>
</dbReference>
<dbReference type="InterPro" id="IPR011009">
    <property type="entry name" value="Kinase-like_dom_sf"/>
</dbReference>
<dbReference type="GO" id="GO:0004674">
    <property type="term" value="F:protein serine/threonine kinase activity"/>
    <property type="evidence" value="ECO:0007669"/>
    <property type="project" value="UniProtKB-KW"/>
</dbReference>
<dbReference type="PROSITE" id="PS50011">
    <property type="entry name" value="PROTEIN_KINASE_DOM"/>
    <property type="match status" value="1"/>
</dbReference>
<dbReference type="PROSITE" id="PS00107">
    <property type="entry name" value="PROTEIN_KINASE_ATP"/>
    <property type="match status" value="1"/>
</dbReference>
<organism evidence="7 8">
    <name type="scientific">Nannocystis pusilla</name>
    <dbReference type="NCBI Taxonomy" id="889268"/>
    <lineage>
        <taxon>Bacteria</taxon>
        <taxon>Pseudomonadati</taxon>
        <taxon>Myxococcota</taxon>
        <taxon>Polyangia</taxon>
        <taxon>Nannocystales</taxon>
        <taxon>Nannocystaceae</taxon>
        <taxon>Nannocystis</taxon>
    </lineage>
</organism>
<evidence type="ECO:0000256" key="2">
    <source>
        <dbReference type="ARBA" id="ARBA00022741"/>
    </source>
</evidence>
<evidence type="ECO:0000256" key="5">
    <source>
        <dbReference type="PROSITE-ProRule" id="PRU10141"/>
    </source>
</evidence>
<dbReference type="PANTHER" id="PTHR43289">
    <property type="entry name" value="MITOGEN-ACTIVATED PROTEIN KINASE KINASE KINASE 20-RELATED"/>
    <property type="match status" value="1"/>
</dbReference>
<dbReference type="Gene3D" id="1.10.510.10">
    <property type="entry name" value="Transferase(Phosphotransferase) domain 1"/>
    <property type="match status" value="1"/>
</dbReference>
<gene>
    <name evidence="7" type="ORF">K7C98_37700</name>
</gene>
<evidence type="ECO:0000256" key="3">
    <source>
        <dbReference type="ARBA" id="ARBA00022777"/>
    </source>
</evidence>
<comment type="caution">
    <text evidence="7">The sequence shown here is derived from an EMBL/GenBank/DDBJ whole genome shotgun (WGS) entry which is preliminary data.</text>
</comment>
<evidence type="ECO:0000259" key="6">
    <source>
        <dbReference type="PROSITE" id="PS50011"/>
    </source>
</evidence>
<dbReference type="Proteomes" id="UP001139031">
    <property type="component" value="Unassembled WGS sequence"/>
</dbReference>
<dbReference type="InterPro" id="IPR000719">
    <property type="entry name" value="Prot_kinase_dom"/>
</dbReference>
<feature type="domain" description="Protein kinase" evidence="6">
    <location>
        <begin position="53"/>
        <end position="313"/>
    </location>
</feature>
<evidence type="ECO:0000313" key="8">
    <source>
        <dbReference type="Proteomes" id="UP001139031"/>
    </source>
</evidence>
<reference evidence="7" key="1">
    <citation type="submission" date="2021-08" db="EMBL/GenBank/DDBJ databases">
        <authorList>
            <person name="Stevens D.C."/>
        </authorList>
    </citation>
    <scope>NUCLEOTIDE SEQUENCE</scope>
    <source>
        <strain evidence="7">DSM 53165</strain>
    </source>
</reference>
<accession>A0ABS7U373</accession>
<dbReference type="EMBL" id="JAIRAU010000054">
    <property type="protein sequence ID" value="MBZ5715003.1"/>
    <property type="molecule type" value="Genomic_DNA"/>
</dbReference>
<proteinExistence type="predicted"/>
<sequence length="448" mass="47422">MTPTPRTLDPAATLPSLDVTVLGETDPVGTAMLLRQIEQQMFGAAGPVMLGHYQLLRPLGAGGFGTVYAAHDPRLDRRVAIKLMHQDREAAAPELLLREAQAMARLSHANAVVVHDVGTYTLPDGRGGLFVVMEHVDGETLEQWLAGPRKPWPVIVESFLAAGRGLAAAHAIGLVHRDFKPANVMVGRDGSVRVADFGLARMVGEAQASGEGLAGTPAYMAPELFAGDPGSAAADQFAFCVALFEALHGLSPFPLRGLQARLQAIRAGAIAAVPADSEVPGWLQAAIARGLEPDPGRRHASMTDLLRALDPVAMPRGVADVAAIRARIAAVEPGVISYHELPLPSEFSVQVMRAELSRLTSDGAPYTLMVELGEANMPGPEIRRHIIQMFADPHLVYIALLAGGDPVKVLTATLIVGSVVARERFAMFEARDAALTACRAALARGTCT</sequence>
<evidence type="ECO:0000313" key="7">
    <source>
        <dbReference type="EMBL" id="MBZ5715003.1"/>
    </source>
</evidence>